<feature type="region of interest" description="Disordered" evidence="5">
    <location>
        <begin position="1"/>
        <end position="93"/>
    </location>
</feature>
<feature type="compositionally biased region" description="Polar residues" evidence="5">
    <location>
        <begin position="876"/>
        <end position="890"/>
    </location>
</feature>
<dbReference type="GO" id="GO:0005634">
    <property type="term" value="C:nucleus"/>
    <property type="evidence" value="ECO:0007669"/>
    <property type="project" value="UniProtKB-SubCell"/>
</dbReference>
<dbReference type="InterPro" id="IPR050613">
    <property type="entry name" value="Sec_Metabolite_Reg"/>
</dbReference>
<feature type="coiled-coil region" evidence="4">
    <location>
        <begin position="195"/>
        <end position="225"/>
    </location>
</feature>
<keyword evidence="4" id="KW-0175">Coiled coil</keyword>
<feature type="region of interest" description="Disordered" evidence="5">
    <location>
        <begin position="227"/>
        <end position="261"/>
    </location>
</feature>
<dbReference type="GO" id="GO:0008270">
    <property type="term" value="F:zinc ion binding"/>
    <property type="evidence" value="ECO:0007669"/>
    <property type="project" value="InterPro"/>
</dbReference>
<keyword evidence="3" id="KW-0539">Nucleus</keyword>
<dbReference type="SMART" id="SM00066">
    <property type="entry name" value="GAL4"/>
    <property type="match status" value="1"/>
</dbReference>
<dbReference type="InterPro" id="IPR001138">
    <property type="entry name" value="Zn2Cys6_DnaBD"/>
</dbReference>
<feature type="compositionally biased region" description="Polar residues" evidence="5">
    <location>
        <begin position="170"/>
        <end position="183"/>
    </location>
</feature>
<proteinExistence type="predicted"/>
<dbReference type="InterPro" id="IPR036864">
    <property type="entry name" value="Zn2-C6_fun-type_DNA-bd_sf"/>
</dbReference>
<dbReference type="CDD" id="cd12148">
    <property type="entry name" value="fungal_TF_MHR"/>
    <property type="match status" value="1"/>
</dbReference>
<feature type="compositionally biased region" description="Basic and acidic residues" evidence="5">
    <location>
        <begin position="153"/>
        <end position="169"/>
    </location>
</feature>
<dbReference type="PANTHER" id="PTHR31001:SF87">
    <property type="entry name" value="COL-21"/>
    <property type="match status" value="1"/>
</dbReference>
<accession>A0A9P8FFB8</accession>
<dbReference type="Pfam" id="PF04082">
    <property type="entry name" value="Fungal_trans"/>
    <property type="match status" value="1"/>
</dbReference>
<comment type="subcellular location">
    <subcellularLocation>
        <location evidence="1">Nucleus</location>
    </subcellularLocation>
</comment>
<feature type="region of interest" description="Disordered" evidence="5">
    <location>
        <begin position="150"/>
        <end position="183"/>
    </location>
</feature>
<evidence type="ECO:0000259" key="6">
    <source>
        <dbReference type="SMART" id="SM00066"/>
    </source>
</evidence>
<gene>
    <name evidence="8" type="ORF">KCU98_g13048</name>
</gene>
<reference evidence="8" key="1">
    <citation type="journal article" date="2021" name="J Fungi (Basel)">
        <title>Virulence traits and population genomics of the black yeast Aureobasidium melanogenum.</title>
        <authorList>
            <person name="Cernosa A."/>
            <person name="Sun X."/>
            <person name="Gostincar C."/>
            <person name="Fang C."/>
            <person name="Gunde-Cimerman N."/>
            <person name="Song Z."/>
        </authorList>
    </citation>
    <scope>NUCLEOTIDE SEQUENCE</scope>
    <source>
        <strain evidence="8">EXF-9298</strain>
    </source>
</reference>
<dbReference type="InterPro" id="IPR007219">
    <property type="entry name" value="XnlR_reg_dom"/>
</dbReference>
<feature type="domain" description="Zn(2)-C6 fungal-type" evidence="6">
    <location>
        <begin position="151"/>
        <end position="197"/>
    </location>
</feature>
<dbReference type="GO" id="GO:0003677">
    <property type="term" value="F:DNA binding"/>
    <property type="evidence" value="ECO:0007669"/>
    <property type="project" value="InterPro"/>
</dbReference>
<feature type="compositionally biased region" description="Low complexity" evidence="5">
    <location>
        <begin position="836"/>
        <end position="861"/>
    </location>
</feature>
<reference evidence="8" key="2">
    <citation type="submission" date="2021-08" db="EMBL/GenBank/DDBJ databases">
        <authorList>
            <person name="Gostincar C."/>
            <person name="Sun X."/>
            <person name="Song Z."/>
            <person name="Gunde-Cimerman N."/>
        </authorList>
    </citation>
    <scope>NUCLEOTIDE SEQUENCE</scope>
    <source>
        <strain evidence="8">EXF-9298</strain>
    </source>
</reference>
<sequence>MNDQKHLAPEAAMANDGRRPVSQQPEHYPPQPQYVGNGASPTVTHHNGPMQPSPMNYAMPGPPHSGPGTNPGPFHPAVTSGPPPQMSMQTSLPPAPYPSAYAMPPAPNAPVAGGMPEAMMMHDPNMGAPGMSPRHHSAAMLSAHKRAYRQRRKDPSCDACRERKVKQCDATDTSSCTECSSRSVKCQFTKETNRRMSSMKHAQDLERQLEETRQENRQLRNMLSDQGGATAGASAAPPSTSVSGPPDFTPSKQRNGRPLAMNSFDGVRANLRKFSQGIFKPPHPYSQPTVQVQCADSSTPLPPKQMVDNLLQNYHTVLQPLCPFLHWPTFIDECEQLYRRGTFQGLRQIWKALFFAVLACGCSIQDARGSTHPESECIKFAEVAKYCTKSVDDDISPDHVRTSLLLSICFSNMNRKAASWFWLGSGVRFAQLLGLHREHGQLPQFEAEMQTRLWWSVYNWDRILSLELGQVPIIDDSDVDVSEPTPIDDASIGPGLGNSGARPSSLIVFVPVVRIIYPLKKTLKSRTITPSTLNAYDEHFRSIMGSWPDPYPIHSNAPLDPVYFSAVFLLQIARFHLYRHNLAPACRPQERKDALYRCLSVAKDTAVYLQRSIQTSPGPPRYSAQPLRPNSEWNARMADSSPFFLVFHFWRCTLVAALCGDYATAIVCVMPLSAIGTRAIVNSACGRYISFFLDCLVDRIQNGKGSLEMLEIDEEMLAYASADMQGSHETAWAWTGGEVLQRTLDHTATAAEGATSAYDQSIGEEPEWNGWNRVIDILSQLEQEQHRSMQQQGPPPPQSQVLPQPQQQQQQQQQAQQQQQQQQQQQHPPPPPPPQYAAQHMPPQYAQPQQQAPSAPYFQSPRAPTPLMTPAPVNAGPSNAPTPAGTSSRISIKDII</sequence>
<dbReference type="GO" id="GO:0006351">
    <property type="term" value="P:DNA-templated transcription"/>
    <property type="evidence" value="ECO:0007669"/>
    <property type="project" value="InterPro"/>
</dbReference>
<evidence type="ECO:0000256" key="5">
    <source>
        <dbReference type="SAM" id="MobiDB-lite"/>
    </source>
</evidence>
<feature type="compositionally biased region" description="Low complexity" evidence="5">
    <location>
        <begin position="799"/>
        <end position="826"/>
    </location>
</feature>
<evidence type="ECO:0000313" key="8">
    <source>
        <dbReference type="EMBL" id="KAG9972772.1"/>
    </source>
</evidence>
<evidence type="ECO:0000256" key="4">
    <source>
        <dbReference type="SAM" id="Coils"/>
    </source>
</evidence>
<protein>
    <recommendedName>
        <fullName evidence="10">Zn(2)-C6 fungal-type domain-containing protein</fullName>
    </recommendedName>
</protein>
<keyword evidence="9" id="KW-1185">Reference proteome</keyword>
<feature type="non-terminal residue" evidence="8">
    <location>
        <position position="896"/>
    </location>
</feature>
<evidence type="ECO:0000256" key="3">
    <source>
        <dbReference type="ARBA" id="ARBA00023242"/>
    </source>
</evidence>
<keyword evidence="2" id="KW-0479">Metal-binding</keyword>
<evidence type="ECO:0000256" key="1">
    <source>
        <dbReference type="ARBA" id="ARBA00004123"/>
    </source>
</evidence>
<dbReference type="Proteomes" id="UP000729357">
    <property type="component" value="Unassembled WGS sequence"/>
</dbReference>
<feature type="region of interest" description="Disordered" evidence="5">
    <location>
        <begin position="783"/>
        <end position="896"/>
    </location>
</feature>
<feature type="domain" description="Xylanolytic transcriptional activator regulatory" evidence="7">
    <location>
        <begin position="419"/>
        <end position="490"/>
    </location>
</feature>
<evidence type="ECO:0000256" key="2">
    <source>
        <dbReference type="ARBA" id="ARBA00022723"/>
    </source>
</evidence>
<dbReference type="EMBL" id="JAHFXS010002338">
    <property type="protein sequence ID" value="KAG9972772.1"/>
    <property type="molecule type" value="Genomic_DNA"/>
</dbReference>
<name>A0A9P8FFB8_AURME</name>
<comment type="caution">
    <text evidence="8">The sequence shown here is derived from an EMBL/GenBank/DDBJ whole genome shotgun (WGS) entry which is preliminary data.</text>
</comment>
<evidence type="ECO:0008006" key="10">
    <source>
        <dbReference type="Google" id="ProtNLM"/>
    </source>
</evidence>
<dbReference type="PANTHER" id="PTHR31001">
    <property type="entry name" value="UNCHARACTERIZED TRANSCRIPTIONAL REGULATORY PROTEIN"/>
    <property type="match status" value="1"/>
</dbReference>
<dbReference type="SMART" id="SM00906">
    <property type="entry name" value="Fungal_trans"/>
    <property type="match status" value="1"/>
</dbReference>
<organism evidence="8 9">
    <name type="scientific">Aureobasidium melanogenum</name>
    <name type="common">Aureobasidium pullulans var. melanogenum</name>
    <dbReference type="NCBI Taxonomy" id="46634"/>
    <lineage>
        <taxon>Eukaryota</taxon>
        <taxon>Fungi</taxon>
        <taxon>Dikarya</taxon>
        <taxon>Ascomycota</taxon>
        <taxon>Pezizomycotina</taxon>
        <taxon>Dothideomycetes</taxon>
        <taxon>Dothideomycetidae</taxon>
        <taxon>Dothideales</taxon>
        <taxon>Saccotheciaceae</taxon>
        <taxon>Aureobasidium</taxon>
    </lineage>
</organism>
<dbReference type="Gene3D" id="4.10.240.10">
    <property type="entry name" value="Zn(2)-C6 fungal-type DNA-binding domain"/>
    <property type="match status" value="1"/>
</dbReference>
<dbReference type="CDD" id="cd00067">
    <property type="entry name" value="GAL4"/>
    <property type="match status" value="1"/>
</dbReference>
<evidence type="ECO:0000313" key="9">
    <source>
        <dbReference type="Proteomes" id="UP000729357"/>
    </source>
</evidence>
<dbReference type="AlphaFoldDB" id="A0A9P8FFB8"/>
<dbReference type="GO" id="GO:0000981">
    <property type="term" value="F:DNA-binding transcription factor activity, RNA polymerase II-specific"/>
    <property type="evidence" value="ECO:0007669"/>
    <property type="project" value="InterPro"/>
</dbReference>
<evidence type="ECO:0000259" key="7">
    <source>
        <dbReference type="SMART" id="SM00906"/>
    </source>
</evidence>
<feature type="compositionally biased region" description="Low complexity" evidence="5">
    <location>
        <begin position="227"/>
        <end position="246"/>
    </location>
</feature>